<dbReference type="Pfam" id="PF00884">
    <property type="entry name" value="Sulfatase"/>
    <property type="match status" value="1"/>
</dbReference>
<comment type="caution">
    <text evidence="3">The sequence shown here is derived from an EMBL/GenBank/DDBJ whole genome shotgun (WGS) entry which is preliminary data.</text>
</comment>
<dbReference type="EMBL" id="ASPP01014757">
    <property type="protein sequence ID" value="ETO18540.1"/>
    <property type="molecule type" value="Genomic_DNA"/>
</dbReference>
<reference evidence="3 4" key="1">
    <citation type="journal article" date="2013" name="Curr. Biol.">
        <title>The Genome of the Foraminiferan Reticulomyxa filosa.</title>
        <authorList>
            <person name="Glockner G."/>
            <person name="Hulsmann N."/>
            <person name="Schleicher M."/>
            <person name="Noegel A.A."/>
            <person name="Eichinger L."/>
            <person name="Gallinger C."/>
            <person name="Pawlowski J."/>
            <person name="Sierra R."/>
            <person name="Euteneuer U."/>
            <person name="Pillet L."/>
            <person name="Moustafa A."/>
            <person name="Platzer M."/>
            <person name="Groth M."/>
            <person name="Szafranski K."/>
            <person name="Schliwa M."/>
        </authorList>
    </citation>
    <scope>NUCLEOTIDE SEQUENCE [LARGE SCALE GENOMIC DNA]</scope>
</reference>
<gene>
    <name evidence="3" type="ORF">RFI_18725</name>
</gene>
<comment type="similarity">
    <text evidence="1">Belongs to the sulfatase family.</text>
</comment>
<evidence type="ECO:0000313" key="4">
    <source>
        <dbReference type="Proteomes" id="UP000023152"/>
    </source>
</evidence>
<feature type="non-terminal residue" evidence="3">
    <location>
        <position position="258"/>
    </location>
</feature>
<dbReference type="AlphaFoldDB" id="X6MZP9"/>
<dbReference type="PANTHER" id="PTHR43108:SF8">
    <property type="entry name" value="SD21168P"/>
    <property type="match status" value="1"/>
</dbReference>
<dbReference type="InterPro" id="IPR017850">
    <property type="entry name" value="Alkaline_phosphatase_core_sf"/>
</dbReference>
<evidence type="ECO:0000313" key="3">
    <source>
        <dbReference type="EMBL" id="ETO18540.1"/>
    </source>
</evidence>
<dbReference type="Proteomes" id="UP000023152">
    <property type="component" value="Unassembled WGS sequence"/>
</dbReference>
<accession>X6MZP9</accession>
<keyword evidence="4" id="KW-1185">Reference proteome</keyword>
<organism evidence="3 4">
    <name type="scientific">Reticulomyxa filosa</name>
    <dbReference type="NCBI Taxonomy" id="46433"/>
    <lineage>
        <taxon>Eukaryota</taxon>
        <taxon>Sar</taxon>
        <taxon>Rhizaria</taxon>
        <taxon>Retaria</taxon>
        <taxon>Foraminifera</taxon>
        <taxon>Monothalamids</taxon>
        <taxon>Reticulomyxidae</taxon>
        <taxon>Reticulomyxa</taxon>
    </lineage>
</organism>
<dbReference type="Gene3D" id="3.40.720.10">
    <property type="entry name" value="Alkaline Phosphatase, subunit A"/>
    <property type="match status" value="1"/>
</dbReference>
<sequence length="258" mass="29483">KKNLKTNKFNFCFVLFCFAILKYFCKKANPTLTNSTMVVLACIICRYNVGNASMDWLREIYGNSSGNPSPYLLYIGQHAPHYPADMPVWYQDQFSTADAPRTPNFNVYSPDKHQMIAQNPAIEQNGFDFIDQLWRDRLCSLLPVDDMIGDIVNFLEEQGDLDNTYILYTSDNGYHLGQWRVPCSKQQMYDTDIRVPFFIRGPSIPAKSQQDIVVGNTDIAPTFFDLAGFTIPPSVDGKSFANFLASEELADPWREMYL</sequence>
<feature type="domain" description="Sulfatase N-terminal" evidence="2">
    <location>
        <begin position="51"/>
        <end position="228"/>
    </location>
</feature>
<protein>
    <recommendedName>
        <fullName evidence="2">Sulfatase N-terminal domain-containing protein</fullName>
    </recommendedName>
</protein>
<dbReference type="OrthoDB" id="9875910at2759"/>
<dbReference type="GO" id="GO:0008449">
    <property type="term" value="F:N-acetylglucosamine-6-sulfatase activity"/>
    <property type="evidence" value="ECO:0007669"/>
    <property type="project" value="TreeGrafter"/>
</dbReference>
<evidence type="ECO:0000259" key="2">
    <source>
        <dbReference type="Pfam" id="PF00884"/>
    </source>
</evidence>
<dbReference type="SUPFAM" id="SSF53649">
    <property type="entry name" value="Alkaline phosphatase-like"/>
    <property type="match status" value="1"/>
</dbReference>
<proteinExistence type="inferred from homology"/>
<name>X6MZP9_RETFI</name>
<evidence type="ECO:0000256" key="1">
    <source>
        <dbReference type="ARBA" id="ARBA00008779"/>
    </source>
</evidence>
<feature type="non-terminal residue" evidence="3">
    <location>
        <position position="1"/>
    </location>
</feature>
<dbReference type="GO" id="GO:0005539">
    <property type="term" value="F:glycosaminoglycan binding"/>
    <property type="evidence" value="ECO:0007669"/>
    <property type="project" value="TreeGrafter"/>
</dbReference>
<dbReference type="PANTHER" id="PTHR43108">
    <property type="entry name" value="N-ACETYLGLUCOSAMINE-6-SULFATASE FAMILY MEMBER"/>
    <property type="match status" value="1"/>
</dbReference>
<dbReference type="InterPro" id="IPR000917">
    <property type="entry name" value="Sulfatase_N"/>
</dbReference>